<dbReference type="STRING" id="77586.A0A0D9WEJ3"/>
<name>A0A0D9WEJ3_9ORYZ</name>
<keyword evidence="3" id="KW-1185">Reference proteome</keyword>
<protein>
    <recommendedName>
        <fullName evidence="4">No apical meristem-associated C-terminal domain-containing protein</fullName>
    </recommendedName>
</protein>
<dbReference type="EnsemblPlants" id="LPERR05G07770.1">
    <property type="protein sequence ID" value="LPERR05G07770.1"/>
    <property type="gene ID" value="LPERR05G07770"/>
</dbReference>
<feature type="region of interest" description="Disordered" evidence="1">
    <location>
        <begin position="1"/>
        <end position="25"/>
    </location>
</feature>
<reference evidence="2 3" key="1">
    <citation type="submission" date="2012-08" db="EMBL/GenBank/DDBJ databases">
        <title>Oryza genome evolution.</title>
        <authorList>
            <person name="Wing R.A."/>
        </authorList>
    </citation>
    <scope>NUCLEOTIDE SEQUENCE</scope>
</reference>
<reference evidence="2" key="3">
    <citation type="submission" date="2015-04" db="UniProtKB">
        <authorList>
            <consortium name="EnsemblPlants"/>
        </authorList>
    </citation>
    <scope>IDENTIFICATION</scope>
</reference>
<reference evidence="3" key="2">
    <citation type="submission" date="2013-12" db="EMBL/GenBank/DDBJ databases">
        <authorList>
            <person name="Yu Y."/>
            <person name="Lee S."/>
            <person name="de Baynast K."/>
            <person name="Wissotski M."/>
            <person name="Liu L."/>
            <person name="Talag J."/>
            <person name="Goicoechea J."/>
            <person name="Angelova A."/>
            <person name="Jetty R."/>
            <person name="Kudrna D."/>
            <person name="Golser W."/>
            <person name="Rivera L."/>
            <person name="Zhang J."/>
            <person name="Wing R."/>
        </authorList>
    </citation>
    <scope>NUCLEOTIDE SEQUENCE</scope>
</reference>
<evidence type="ECO:0000313" key="3">
    <source>
        <dbReference type="Proteomes" id="UP000032180"/>
    </source>
</evidence>
<evidence type="ECO:0000256" key="1">
    <source>
        <dbReference type="SAM" id="MobiDB-lite"/>
    </source>
</evidence>
<sequence>MQRDFQRRRRQDLLPEGSEGRAPILQATGSELATLRRRPRLRMARTTQPRLLSDSRHNPRRRRRRMVSTRNLHEMLLMLMAGSNQCGKLAARDMIDALWHSALSTQAQGWRFFKKKAAGSTRPREAAGRLRPCSTRQAGAWLWTSSSDAVQRGCRAPWSAEDGYSSGSFLNLLQDPTVVANLSQSSTPPGFASFNSFPYAHVPFPLFSTQPPPSAAVEKAGPSSRRQKRVTAEAPATNVEAAPADQAAHKGDGPGRMFYRVEEDILLISEKKIEATNNILMAAEKKLEAKKLDHKKQLLFKLTEMLKEDTSKVEPWAKELHQVTITKITDALWRDGGN</sequence>
<feature type="region of interest" description="Disordered" evidence="1">
    <location>
        <begin position="212"/>
        <end position="253"/>
    </location>
</feature>
<proteinExistence type="predicted"/>
<dbReference type="Gramene" id="LPERR05G07770.1">
    <property type="protein sequence ID" value="LPERR05G07770.1"/>
    <property type="gene ID" value="LPERR05G07770"/>
</dbReference>
<organism evidence="2 3">
    <name type="scientific">Leersia perrieri</name>
    <dbReference type="NCBI Taxonomy" id="77586"/>
    <lineage>
        <taxon>Eukaryota</taxon>
        <taxon>Viridiplantae</taxon>
        <taxon>Streptophyta</taxon>
        <taxon>Embryophyta</taxon>
        <taxon>Tracheophyta</taxon>
        <taxon>Spermatophyta</taxon>
        <taxon>Magnoliopsida</taxon>
        <taxon>Liliopsida</taxon>
        <taxon>Poales</taxon>
        <taxon>Poaceae</taxon>
        <taxon>BOP clade</taxon>
        <taxon>Oryzoideae</taxon>
        <taxon>Oryzeae</taxon>
        <taxon>Oryzinae</taxon>
        <taxon>Leersia</taxon>
    </lineage>
</organism>
<accession>A0A0D9WEJ3</accession>
<dbReference type="Proteomes" id="UP000032180">
    <property type="component" value="Chromosome 5"/>
</dbReference>
<feature type="region of interest" description="Disordered" evidence="1">
    <location>
        <begin position="40"/>
        <end position="66"/>
    </location>
</feature>
<evidence type="ECO:0000313" key="2">
    <source>
        <dbReference type="EnsemblPlants" id="LPERR05G07770.1"/>
    </source>
</evidence>
<feature type="compositionally biased region" description="Basic residues" evidence="1">
    <location>
        <begin position="1"/>
        <end position="10"/>
    </location>
</feature>
<dbReference type="HOGENOM" id="CLU_070926_0_0_1"/>
<evidence type="ECO:0008006" key="4">
    <source>
        <dbReference type="Google" id="ProtNLM"/>
    </source>
</evidence>
<dbReference type="AlphaFoldDB" id="A0A0D9WEJ3"/>